<name>E0U9R4_GLOV7</name>
<dbReference type="AlphaFoldDB" id="E0U9R4"/>
<gene>
    <name evidence="1" type="ordered locus">Cyan7822_3029</name>
</gene>
<dbReference type="eggNOG" id="COG2442">
    <property type="taxonomic scope" value="Bacteria"/>
</dbReference>
<dbReference type="RefSeq" id="WP_013323077.1">
    <property type="nucleotide sequence ID" value="NC_014501.1"/>
</dbReference>
<proteinExistence type="predicted"/>
<sequence>MSTLQNQKEIINNETMATANLYEEDYLLWLETTANFLKEKNFAQLDLINLIEEIEALGREERRKLEIYLRQLLKHLLFYQYWIVPDCKHHWATEIANFRLELKKLIKSKTLYNYLIQVMDEVYSEALILAKKKSELKSFPEKCPYTIEQILDIDYYPEIES</sequence>
<dbReference type="Gene3D" id="1.20.1220.20">
    <property type="entry name" value="Uncharcterised protein PF01724"/>
    <property type="match status" value="1"/>
</dbReference>
<dbReference type="PANTHER" id="PTHR34235:SF3">
    <property type="entry name" value="SLR1203 PROTEIN"/>
    <property type="match status" value="1"/>
</dbReference>
<keyword evidence="2" id="KW-1185">Reference proteome</keyword>
<reference evidence="2" key="1">
    <citation type="journal article" date="2011" name="MBio">
        <title>Novel metabolic attributes of the genus Cyanothece, comprising a group of unicellular nitrogen-fixing Cyanobacteria.</title>
        <authorList>
            <person name="Bandyopadhyay A."/>
            <person name="Elvitigala T."/>
            <person name="Welsh E."/>
            <person name="Stockel J."/>
            <person name="Liberton M."/>
            <person name="Min H."/>
            <person name="Sherman L.A."/>
            <person name="Pakrasi H.B."/>
        </authorList>
    </citation>
    <scope>NUCLEOTIDE SEQUENCE [LARGE SCALE GENOMIC DNA]</scope>
    <source>
        <strain evidence="2">PCC 7822</strain>
    </source>
</reference>
<evidence type="ECO:0000313" key="2">
    <source>
        <dbReference type="Proteomes" id="UP000008206"/>
    </source>
</evidence>
<dbReference type="PANTHER" id="PTHR34235">
    <property type="entry name" value="SLR1203 PROTEIN-RELATED"/>
    <property type="match status" value="1"/>
</dbReference>
<protein>
    <recommendedName>
        <fullName evidence="3">DUF29 domain-containing protein</fullName>
    </recommendedName>
</protein>
<dbReference type="Pfam" id="PF01724">
    <property type="entry name" value="DUF29"/>
    <property type="match status" value="1"/>
</dbReference>
<dbReference type="STRING" id="497965.Cyan7822_3029"/>
<dbReference type="KEGG" id="cyj:Cyan7822_3029"/>
<evidence type="ECO:0008006" key="3">
    <source>
        <dbReference type="Google" id="ProtNLM"/>
    </source>
</evidence>
<accession>E0U9R4</accession>
<organism evidence="1 2">
    <name type="scientific">Gloeothece verrucosa (strain PCC 7822)</name>
    <name type="common">Cyanothece sp. (strain PCC 7822)</name>
    <dbReference type="NCBI Taxonomy" id="497965"/>
    <lineage>
        <taxon>Bacteria</taxon>
        <taxon>Bacillati</taxon>
        <taxon>Cyanobacteriota</taxon>
        <taxon>Cyanophyceae</taxon>
        <taxon>Oscillatoriophycideae</taxon>
        <taxon>Chroococcales</taxon>
        <taxon>Aphanothecaceae</taxon>
        <taxon>Gloeothece</taxon>
        <taxon>Gloeothece verrucosa</taxon>
    </lineage>
</organism>
<dbReference type="HOGENOM" id="CLU_116670_1_0_3"/>
<dbReference type="Proteomes" id="UP000008206">
    <property type="component" value="Chromosome"/>
</dbReference>
<dbReference type="InterPro" id="IPR002636">
    <property type="entry name" value="DUF29"/>
</dbReference>
<dbReference type="EMBL" id="CP002198">
    <property type="protein sequence ID" value="ADN14984.1"/>
    <property type="molecule type" value="Genomic_DNA"/>
</dbReference>
<evidence type="ECO:0000313" key="1">
    <source>
        <dbReference type="EMBL" id="ADN14984.1"/>
    </source>
</evidence>